<reference evidence="10" key="2">
    <citation type="submission" date="2016-06" db="UniProtKB">
        <authorList>
            <consortium name="WormBaseParasite"/>
        </authorList>
    </citation>
    <scope>IDENTIFICATION</scope>
</reference>
<protein>
    <submittedName>
        <fullName evidence="10">C2H2-type domain-containing protein</fullName>
    </submittedName>
</protein>
<feature type="domain" description="C2H2-type" evidence="8">
    <location>
        <begin position="193"/>
        <end position="226"/>
    </location>
</feature>
<reference evidence="9" key="1">
    <citation type="submission" date="2014-05" db="EMBL/GenBank/DDBJ databases">
        <title>The genome and life-stage specific transcriptomes of Globodera pallida elucidate key aspects of plant parasitism by a cyst nematode.</title>
        <authorList>
            <person name="Cotton J.A."/>
            <person name="Lilley C.J."/>
            <person name="Jones L.M."/>
            <person name="Kikuchi T."/>
            <person name="Reid A.J."/>
            <person name="Thorpe P."/>
            <person name="Tsai I.J."/>
            <person name="Beasley H."/>
            <person name="Blok V."/>
            <person name="Cock P.J.A."/>
            <person name="Van den Akker S.E."/>
            <person name="Holroyd N."/>
            <person name="Hunt M."/>
            <person name="Mantelin S."/>
            <person name="Naghra H."/>
            <person name="Pain A."/>
            <person name="Palomares-Rius J.E."/>
            <person name="Zarowiecki M."/>
            <person name="Berriman M."/>
            <person name="Jones J.T."/>
            <person name="Urwin P.E."/>
        </authorList>
    </citation>
    <scope>NUCLEOTIDE SEQUENCE [LARGE SCALE GENOMIC DNA]</scope>
    <source>
        <strain evidence="9">Lindley</strain>
    </source>
</reference>
<organism evidence="9 10">
    <name type="scientific">Globodera pallida</name>
    <name type="common">Potato cyst nematode worm</name>
    <name type="synonym">Heterodera pallida</name>
    <dbReference type="NCBI Taxonomy" id="36090"/>
    <lineage>
        <taxon>Eukaryota</taxon>
        <taxon>Metazoa</taxon>
        <taxon>Ecdysozoa</taxon>
        <taxon>Nematoda</taxon>
        <taxon>Chromadorea</taxon>
        <taxon>Rhabditida</taxon>
        <taxon>Tylenchina</taxon>
        <taxon>Tylenchomorpha</taxon>
        <taxon>Tylenchoidea</taxon>
        <taxon>Heteroderidae</taxon>
        <taxon>Heteroderinae</taxon>
        <taxon>Globodera</taxon>
    </lineage>
</organism>
<keyword evidence="7" id="KW-0539">Nucleus</keyword>
<comment type="subcellular location">
    <subcellularLocation>
        <location evidence="1">Nucleus</location>
    </subcellularLocation>
</comment>
<evidence type="ECO:0000259" key="8">
    <source>
        <dbReference type="SMART" id="SM00355"/>
    </source>
</evidence>
<dbReference type="GO" id="GO:0003677">
    <property type="term" value="F:DNA binding"/>
    <property type="evidence" value="ECO:0007669"/>
    <property type="project" value="UniProtKB-KW"/>
</dbReference>
<proteinExistence type="predicted"/>
<dbReference type="InterPro" id="IPR057618">
    <property type="entry name" value="Znf_POGZ/Z280C-D-like"/>
</dbReference>
<dbReference type="WBParaSite" id="GPLIN_000914300">
    <property type="protein sequence ID" value="GPLIN_000914300"/>
    <property type="gene ID" value="GPLIN_000914300"/>
</dbReference>
<dbReference type="InterPro" id="IPR013087">
    <property type="entry name" value="Znf_C2H2_type"/>
</dbReference>
<evidence type="ECO:0000256" key="6">
    <source>
        <dbReference type="ARBA" id="ARBA00023125"/>
    </source>
</evidence>
<dbReference type="SMART" id="SM00355">
    <property type="entry name" value="ZnF_C2H2"/>
    <property type="match status" value="7"/>
</dbReference>
<evidence type="ECO:0000313" key="10">
    <source>
        <dbReference type="WBParaSite" id="GPLIN_000914300"/>
    </source>
</evidence>
<accession>A0A183C8E7</accession>
<keyword evidence="6" id="KW-0238">DNA-binding</keyword>
<dbReference type="Pfam" id="PF25429">
    <property type="entry name" value="zf-POGZ"/>
    <property type="match status" value="1"/>
</dbReference>
<evidence type="ECO:0000256" key="1">
    <source>
        <dbReference type="ARBA" id="ARBA00004123"/>
    </source>
</evidence>
<keyword evidence="9" id="KW-1185">Reference proteome</keyword>
<feature type="domain" description="C2H2-type" evidence="8">
    <location>
        <begin position="63"/>
        <end position="84"/>
    </location>
</feature>
<dbReference type="GO" id="GO:0008270">
    <property type="term" value="F:zinc ion binding"/>
    <property type="evidence" value="ECO:0007669"/>
    <property type="project" value="UniProtKB-KW"/>
</dbReference>
<keyword evidence="2" id="KW-0479">Metal-binding</keyword>
<evidence type="ECO:0000256" key="5">
    <source>
        <dbReference type="ARBA" id="ARBA00022833"/>
    </source>
</evidence>
<dbReference type="GO" id="GO:0005634">
    <property type="term" value="C:nucleus"/>
    <property type="evidence" value="ECO:0007669"/>
    <property type="project" value="UniProtKB-SubCell"/>
</dbReference>
<evidence type="ECO:0000256" key="2">
    <source>
        <dbReference type="ARBA" id="ARBA00022723"/>
    </source>
</evidence>
<keyword evidence="5" id="KW-0862">Zinc</keyword>
<keyword evidence="4" id="KW-0863">Zinc-finger</keyword>
<sequence>MTEHNGDEDEAKTDDQRTDVSRLHTCPECLLEQPTPYRARLHYHRVHKRGKRPLLDSKPELLHVCNICEQVIDTKNMQNHIVAHALPNKRKLALPYGCRFGGGKCQFRTSNRGALLQHFCNKHVGTHVVLCPFCLMTFCVPPTNKRDSLVRMHDFVRHMIMHDAGEFGIVKRTSNRGALLQHFCNKHVGTHGVLCPFCLMTFCVPPTDKRDSLVRMHDFVRHMKMHDAEKSRHCGHCVIKVAISQRTQMDQHQEQHTKNGEHKWLQWHMKHLDLNSIRPGSSHALISSDMIIQQCVECGHMVNNLCTHLGIKTKRCKFCLFVTRCARAMERHRLLSQCNPSNAVRRPFAAVAGWAFSVDNINSSVFSPSSSFSLSSPPLQQFGCAQCAFCSVSVQAVAEHIAAVHATCSGAQVLLLNKNNGQQQRLKEQMMLNRMGEDGQGDDKMEQDSKEVSKDELYEAELFGLLRMADVPLNNDDDERNDEDKQQRISADKQAKLRDWLSEFLPLACANELSQRVLQPQDVRLLKQLMEMDKSDLSPDEERAQRIAEEKHELRVKMCLMHDDFPKLDFKTISE</sequence>
<dbReference type="PANTHER" id="PTHR24392:SF31">
    <property type="entry name" value="C2H2-TYPE DOMAIN-CONTAINING PROTEIN"/>
    <property type="match status" value="1"/>
</dbReference>
<feature type="domain" description="C2H2-type" evidence="8">
    <location>
        <begin position="96"/>
        <end position="123"/>
    </location>
</feature>
<dbReference type="Proteomes" id="UP000050741">
    <property type="component" value="Unassembled WGS sequence"/>
</dbReference>
<evidence type="ECO:0000256" key="7">
    <source>
        <dbReference type="ARBA" id="ARBA00023242"/>
    </source>
</evidence>
<evidence type="ECO:0000256" key="3">
    <source>
        <dbReference type="ARBA" id="ARBA00022737"/>
    </source>
</evidence>
<feature type="domain" description="C2H2-type" evidence="8">
    <location>
        <begin position="382"/>
        <end position="405"/>
    </location>
</feature>
<keyword evidence="3" id="KW-0677">Repeat</keyword>
<dbReference type="PANTHER" id="PTHR24392">
    <property type="entry name" value="ZINC FINGER PROTEIN"/>
    <property type="match status" value="1"/>
</dbReference>
<feature type="domain" description="C2H2-type" evidence="8">
    <location>
        <begin position="232"/>
        <end position="256"/>
    </location>
</feature>
<feature type="domain" description="C2H2-type" evidence="8">
    <location>
        <begin position="129"/>
        <end position="162"/>
    </location>
</feature>
<feature type="domain" description="C2H2-type" evidence="8">
    <location>
        <begin position="24"/>
        <end position="47"/>
    </location>
</feature>
<evidence type="ECO:0000313" key="9">
    <source>
        <dbReference type="Proteomes" id="UP000050741"/>
    </source>
</evidence>
<dbReference type="AlphaFoldDB" id="A0A183C8E7"/>
<evidence type="ECO:0000256" key="4">
    <source>
        <dbReference type="ARBA" id="ARBA00022771"/>
    </source>
</evidence>
<name>A0A183C8E7_GLOPA</name>